<evidence type="ECO:0000256" key="1">
    <source>
        <dbReference type="ARBA" id="ARBA00004370"/>
    </source>
</evidence>
<dbReference type="PANTHER" id="PTHR43025:SF3">
    <property type="entry name" value="MONOGALACTOSYLDIACYLGLYCEROL SYNTHASE 1, CHLOROPLASTIC"/>
    <property type="match status" value="1"/>
</dbReference>
<keyword evidence="4 7" id="KW-0808">Transferase</keyword>
<keyword evidence="8" id="KW-1185">Reference proteome</keyword>
<dbReference type="Gene3D" id="3.40.50.2000">
    <property type="entry name" value="Glycogen Phosphorylase B"/>
    <property type="match status" value="2"/>
</dbReference>
<dbReference type="PANTHER" id="PTHR43025">
    <property type="entry name" value="MONOGALACTOSYLDIACYLGLYCEROL SYNTHASE"/>
    <property type="match status" value="1"/>
</dbReference>
<dbReference type="EMBL" id="FNBU01000009">
    <property type="protein sequence ID" value="SDF38608.1"/>
    <property type="molecule type" value="Genomic_DNA"/>
</dbReference>
<feature type="domain" description="Glycosyl transferase family 28 C-terminal" evidence="5">
    <location>
        <begin position="207"/>
        <end position="351"/>
    </location>
</feature>
<dbReference type="Proteomes" id="UP000243333">
    <property type="component" value="Unassembled WGS sequence"/>
</dbReference>
<gene>
    <name evidence="7" type="ORF">SAMN05660235_01392</name>
</gene>
<evidence type="ECO:0000259" key="5">
    <source>
        <dbReference type="Pfam" id="PF04101"/>
    </source>
</evidence>
<name>A0A1G7KMY1_9FIRM</name>
<comment type="subcellular location">
    <subcellularLocation>
        <location evidence="1">Membrane</location>
    </subcellularLocation>
</comment>
<dbReference type="RefSeq" id="WP_093689391.1">
    <property type="nucleotide sequence ID" value="NZ_FNBU01000009.1"/>
</dbReference>
<dbReference type="InterPro" id="IPR007235">
    <property type="entry name" value="Glyco_trans_28_C"/>
</dbReference>
<evidence type="ECO:0000256" key="2">
    <source>
        <dbReference type="ARBA" id="ARBA00006962"/>
    </source>
</evidence>
<dbReference type="AlphaFoldDB" id="A0A1G7KMY1"/>
<evidence type="ECO:0000313" key="8">
    <source>
        <dbReference type="Proteomes" id="UP000243333"/>
    </source>
</evidence>
<protein>
    <submittedName>
        <fullName evidence="7">Processive 1,2-diacylglycerol beta-glucosyltransferase</fullName>
    </submittedName>
</protein>
<proteinExistence type="inferred from homology"/>
<evidence type="ECO:0000313" key="7">
    <source>
        <dbReference type="EMBL" id="SDF38608.1"/>
    </source>
</evidence>
<dbReference type="Pfam" id="PF04101">
    <property type="entry name" value="Glyco_tran_28_C"/>
    <property type="match status" value="1"/>
</dbReference>
<dbReference type="InterPro" id="IPR009695">
    <property type="entry name" value="Diacylglyc_glucosyltr_N"/>
</dbReference>
<dbReference type="Pfam" id="PF06925">
    <property type="entry name" value="MGDG_synth"/>
    <property type="match status" value="1"/>
</dbReference>
<organism evidence="7 8">
    <name type="scientific">Sporolituus thermophilus DSM 23256</name>
    <dbReference type="NCBI Taxonomy" id="1123285"/>
    <lineage>
        <taxon>Bacteria</taxon>
        <taxon>Bacillati</taxon>
        <taxon>Bacillota</taxon>
        <taxon>Negativicutes</taxon>
        <taxon>Selenomonadales</taxon>
        <taxon>Sporomusaceae</taxon>
        <taxon>Sporolituus</taxon>
    </lineage>
</organism>
<evidence type="ECO:0000256" key="4">
    <source>
        <dbReference type="ARBA" id="ARBA00022679"/>
    </source>
</evidence>
<dbReference type="STRING" id="1123285.SAMN05660235_01392"/>
<dbReference type="GO" id="GO:0009247">
    <property type="term" value="P:glycolipid biosynthetic process"/>
    <property type="evidence" value="ECO:0007669"/>
    <property type="project" value="InterPro"/>
</dbReference>
<dbReference type="GO" id="GO:0016020">
    <property type="term" value="C:membrane"/>
    <property type="evidence" value="ECO:0007669"/>
    <property type="project" value="UniProtKB-SubCell"/>
</dbReference>
<dbReference type="GO" id="GO:0016758">
    <property type="term" value="F:hexosyltransferase activity"/>
    <property type="evidence" value="ECO:0007669"/>
    <property type="project" value="InterPro"/>
</dbReference>
<dbReference type="SUPFAM" id="SSF53756">
    <property type="entry name" value="UDP-Glycosyltransferase/glycogen phosphorylase"/>
    <property type="match status" value="1"/>
</dbReference>
<sequence length="378" mass="41172">MKHKFRVLFITAPIGAGHVRAAQAVSKALQDFQPGAETAIANVFDFFPAAIGKSILKIYLAILDLIPGAYGAMYGWGNKSPLAVKGRELISQYLARQMRHYISQYQPSAVVCTHATPAGLIAHLTKTAGLDIPTFAVVTDFVVHRLWVYPEIGHYFVANETMRNYLIEHGVDSARISVIGIPIDSAFAVPSSPNILSKLGLDPERRTILVMGGGAGILPMDKIIDICDGLDVSLQLIVVTGNNAKMYDKVLRRAKDARHPVRVFGFAHNVHELMTAASLLISKPGGMTSAEALAKGLPILIYRPIPGQEEANTQYLLAQGVAVQANQLQELKIQLARLLIDHPADLEMMRQQALALGRPFAAQDAARIINDKISQFMP</sequence>
<feature type="domain" description="Diacylglycerol glucosyltransferase N-terminal" evidence="6">
    <location>
        <begin position="18"/>
        <end position="183"/>
    </location>
</feature>
<reference evidence="8" key="1">
    <citation type="submission" date="2016-10" db="EMBL/GenBank/DDBJ databases">
        <authorList>
            <person name="Varghese N."/>
            <person name="Submissions S."/>
        </authorList>
    </citation>
    <scope>NUCLEOTIDE SEQUENCE [LARGE SCALE GENOMIC DNA]</scope>
    <source>
        <strain evidence="8">DSM 23256</strain>
    </source>
</reference>
<dbReference type="OrthoDB" id="9815663at2"/>
<keyword evidence="3" id="KW-0328">Glycosyltransferase</keyword>
<evidence type="ECO:0000256" key="3">
    <source>
        <dbReference type="ARBA" id="ARBA00022676"/>
    </source>
</evidence>
<dbReference type="InterPro" id="IPR050519">
    <property type="entry name" value="Glycosyltransf_28_UgtP"/>
</dbReference>
<evidence type="ECO:0000259" key="6">
    <source>
        <dbReference type="Pfam" id="PF06925"/>
    </source>
</evidence>
<comment type="similarity">
    <text evidence="2">Belongs to the glycosyltransferase 28 family.</text>
</comment>
<accession>A0A1G7KMY1</accession>